<geneLocation type="plasmid" evidence="1 2">
    <name>PL131</name>
</geneLocation>
<dbReference type="KEGG" id="nph:NP_6046A"/>
<dbReference type="EnsemblBacteria" id="CAI50803">
    <property type="protein sequence ID" value="CAI50803"/>
    <property type="gene ID" value="NP_6046A"/>
</dbReference>
<evidence type="ECO:0000313" key="2">
    <source>
        <dbReference type="Proteomes" id="UP000002698"/>
    </source>
</evidence>
<dbReference type="AlphaFoldDB" id="Q3IM58"/>
<keyword evidence="1" id="KW-0614">Plasmid</keyword>
<organism evidence="1 2">
    <name type="scientific">Natronomonas pharaonis (strain ATCC 35678 / DSM 2160 / CIP 103997 / JCM 8858 / NBRC 14720 / NCIMB 2260 / Gabara)</name>
    <name type="common">Halobacterium pharaonis</name>
    <dbReference type="NCBI Taxonomy" id="348780"/>
    <lineage>
        <taxon>Archaea</taxon>
        <taxon>Methanobacteriati</taxon>
        <taxon>Methanobacteriota</taxon>
        <taxon>Stenosarchaea group</taxon>
        <taxon>Halobacteria</taxon>
        <taxon>Halobacteriales</taxon>
        <taxon>Natronomonadaceae</taxon>
        <taxon>Natronomonas</taxon>
    </lineage>
</organism>
<dbReference type="HOGENOM" id="CLU_1458234_0_0_2"/>
<dbReference type="EMBL" id="CR936258">
    <property type="protein sequence ID" value="CAI50803.2"/>
    <property type="molecule type" value="Genomic_DNA"/>
</dbReference>
<dbReference type="Proteomes" id="UP000002698">
    <property type="component" value="Plasmid PL131"/>
</dbReference>
<evidence type="ECO:0000313" key="1">
    <source>
        <dbReference type="EMBL" id="CAI50803.2"/>
    </source>
</evidence>
<accession>Q3IM58</accession>
<sequence length="185" mass="20771">MNIQLDPGVILTTTARHTHHAVMFNEDWQAITRDGDFVSTLRAVETEPDCAEIDADTVSNIVDALETHSVFATNLNDHERDVINAIELYADGLYSFDASIQWSYFWFCIENLLGEGRGSGRDTKNHLVQQDLLSTEDADKWKSAVDRIKHPDKGVDSDMTDISLPSAFKCREVASEVLLGRLTDR</sequence>
<proteinExistence type="predicted"/>
<keyword evidence="2" id="KW-1185">Reference proteome</keyword>
<name>Q3IM58_NATPD</name>
<gene>
    <name evidence="1" type="ordered locus">NP_6046A</name>
</gene>
<reference evidence="1 2" key="1">
    <citation type="journal article" date="2005" name="Genome Res.">
        <title>Living with two extremes: conclusions from the genome sequence of Natronomonas pharaonis.</title>
        <authorList>
            <person name="Falb M."/>
            <person name="Pfeiffer F."/>
            <person name="Palm P."/>
            <person name="Rodewald K."/>
            <person name="Hickmann V."/>
            <person name="Tittor J."/>
            <person name="Oesterhelt D."/>
        </authorList>
    </citation>
    <scope>NUCLEOTIDE SEQUENCE [LARGE SCALE GENOMIC DNA]</scope>
    <source>
        <strain evidence="2">ATCC 35678 / DSM 2160 / CIP 103997 / JCM 8858 / NBRC 14720 / NCIMB 2260 / Gabara</strain>
    </source>
</reference>
<protein>
    <submittedName>
        <fullName evidence="1">Uncharacterized protein</fullName>
    </submittedName>
</protein>